<keyword evidence="2" id="KW-0813">Transport</keyword>
<proteinExistence type="inferred from homology"/>
<gene>
    <name evidence="8" type="ORF">LXT13_11630</name>
</gene>
<dbReference type="InterPro" id="IPR058648">
    <property type="entry name" value="HH_CzcB-like"/>
</dbReference>
<dbReference type="SUPFAM" id="SSF111369">
    <property type="entry name" value="HlyD-like secretion proteins"/>
    <property type="match status" value="1"/>
</dbReference>
<evidence type="ECO:0000259" key="4">
    <source>
        <dbReference type="Pfam" id="PF25893"/>
    </source>
</evidence>
<name>A0ABS8XUU9_9BURK</name>
<dbReference type="InterPro" id="IPR051909">
    <property type="entry name" value="MFP_Cation_Efflux"/>
</dbReference>
<dbReference type="InterPro" id="IPR006143">
    <property type="entry name" value="RND_pump_MFP"/>
</dbReference>
<dbReference type="PANTHER" id="PTHR30097">
    <property type="entry name" value="CATION EFFLUX SYSTEM PROTEIN CUSB"/>
    <property type="match status" value="1"/>
</dbReference>
<evidence type="ECO:0000256" key="1">
    <source>
        <dbReference type="ARBA" id="ARBA00009477"/>
    </source>
</evidence>
<dbReference type="Pfam" id="PF25954">
    <property type="entry name" value="Beta-barrel_RND_2"/>
    <property type="match status" value="1"/>
</dbReference>
<dbReference type="EMBL" id="JAJTWU010000004">
    <property type="protein sequence ID" value="MCE4555070.1"/>
    <property type="molecule type" value="Genomic_DNA"/>
</dbReference>
<reference evidence="8 9" key="1">
    <citation type="submission" date="2021-12" db="EMBL/GenBank/DDBJ databases">
        <title>Genome seq of P8.</title>
        <authorList>
            <person name="Seo T."/>
        </authorList>
    </citation>
    <scope>NUCLEOTIDE SEQUENCE [LARGE SCALE GENOMIC DNA]</scope>
    <source>
        <strain evidence="8 9">P8</strain>
    </source>
</reference>
<dbReference type="Pfam" id="PF25893">
    <property type="entry name" value="HH_CzcB"/>
    <property type="match status" value="1"/>
</dbReference>
<evidence type="ECO:0000313" key="8">
    <source>
        <dbReference type="EMBL" id="MCE4555070.1"/>
    </source>
</evidence>
<dbReference type="InterPro" id="IPR058649">
    <property type="entry name" value="CzcB_C"/>
</dbReference>
<dbReference type="Proteomes" id="UP001200741">
    <property type="component" value="Unassembled WGS sequence"/>
</dbReference>
<dbReference type="Gene3D" id="2.40.30.170">
    <property type="match status" value="1"/>
</dbReference>
<dbReference type="RefSeq" id="WP_233372092.1">
    <property type="nucleotide sequence ID" value="NZ_JAJTWU010000004.1"/>
</dbReference>
<protein>
    <submittedName>
        <fullName evidence="8">Efflux RND transporter periplasmic adaptor subunit</fullName>
    </submittedName>
</protein>
<feature type="domain" description="CzcB-like C-terminal circularly permuted SH3-like" evidence="7">
    <location>
        <begin position="338"/>
        <end position="398"/>
    </location>
</feature>
<feature type="domain" description="CzcB-like barrel-sandwich hybrid" evidence="6">
    <location>
        <begin position="110"/>
        <end position="253"/>
    </location>
</feature>
<organism evidence="8 9">
    <name type="scientific">Pelomonas cellulosilytica</name>
    <dbReference type="NCBI Taxonomy" id="2906762"/>
    <lineage>
        <taxon>Bacteria</taxon>
        <taxon>Pseudomonadati</taxon>
        <taxon>Pseudomonadota</taxon>
        <taxon>Betaproteobacteria</taxon>
        <taxon>Burkholderiales</taxon>
        <taxon>Sphaerotilaceae</taxon>
        <taxon>Roseateles</taxon>
    </lineage>
</organism>
<feature type="compositionally biased region" description="Basic and acidic residues" evidence="3">
    <location>
        <begin position="42"/>
        <end position="73"/>
    </location>
</feature>
<dbReference type="Gene3D" id="2.40.420.20">
    <property type="match status" value="1"/>
</dbReference>
<keyword evidence="9" id="KW-1185">Reference proteome</keyword>
<dbReference type="InterPro" id="IPR058647">
    <property type="entry name" value="BSH_CzcB-like"/>
</dbReference>
<evidence type="ECO:0000313" key="9">
    <source>
        <dbReference type="Proteomes" id="UP001200741"/>
    </source>
</evidence>
<dbReference type="Pfam" id="PF25973">
    <property type="entry name" value="BSH_CzcB"/>
    <property type="match status" value="1"/>
</dbReference>
<comment type="similarity">
    <text evidence="1">Belongs to the membrane fusion protein (MFP) (TC 8.A.1) family.</text>
</comment>
<dbReference type="NCBIfam" id="TIGR01730">
    <property type="entry name" value="RND_mfp"/>
    <property type="match status" value="1"/>
</dbReference>
<dbReference type="Gene3D" id="1.10.287.470">
    <property type="entry name" value="Helix hairpin bin"/>
    <property type="match status" value="1"/>
</dbReference>
<evidence type="ECO:0000256" key="2">
    <source>
        <dbReference type="ARBA" id="ARBA00022448"/>
    </source>
</evidence>
<feature type="domain" description="CzcB-like alpha-helical hairpin" evidence="4">
    <location>
        <begin position="149"/>
        <end position="208"/>
    </location>
</feature>
<evidence type="ECO:0000259" key="6">
    <source>
        <dbReference type="Pfam" id="PF25973"/>
    </source>
</evidence>
<evidence type="ECO:0000256" key="3">
    <source>
        <dbReference type="SAM" id="MobiDB-lite"/>
    </source>
</evidence>
<accession>A0ABS8XUU9</accession>
<sequence length="410" mass="43876">MAITKKQRVAMAIIVLTGLLAGGGLLLTERHKTGEEAEQGEEAGHAHKEGDDDKKSAPAAKEAHEEREERSVKLTEDQVKKAGIAVQAAGPAKLQAAAEFTGEIRFNEDRTAHVVPRLAGVAEQVVANLGQSVRKGEVLAVIASNSLSEQRSELLTAKERRDAARVTYEREKKLWQEKISAEQDYLQAQSALREADIAVRNATQKLAAVGATGSSANLNRFELRAPFDGTVVEKHLALGEAVKEDASIFTVSDLRSVWAEFNVAPKDLATVRVGQRVSVSSTAFESKVEGTISYVGALLGEQTRTARARVTLTNPDGAWRPGLFVTVSVFGENQDVPLTVPADAVQTIENQTMAFKAVSGGFEATPIKVGRSDGHVVEILSGLKSGDQVASKNTFILKSELGKASAGHEH</sequence>
<dbReference type="PANTHER" id="PTHR30097:SF4">
    <property type="entry name" value="SLR6042 PROTEIN"/>
    <property type="match status" value="1"/>
</dbReference>
<feature type="region of interest" description="Disordered" evidence="3">
    <location>
        <begin position="34"/>
        <end position="73"/>
    </location>
</feature>
<evidence type="ECO:0000259" key="7">
    <source>
        <dbReference type="Pfam" id="PF25975"/>
    </source>
</evidence>
<dbReference type="Pfam" id="PF25975">
    <property type="entry name" value="CzcB_C"/>
    <property type="match status" value="1"/>
</dbReference>
<comment type="caution">
    <text evidence="8">The sequence shown here is derived from an EMBL/GenBank/DDBJ whole genome shotgun (WGS) entry which is preliminary data.</text>
</comment>
<feature type="domain" description="CusB-like beta-barrel" evidence="5">
    <location>
        <begin position="256"/>
        <end position="329"/>
    </location>
</feature>
<dbReference type="InterPro" id="IPR058792">
    <property type="entry name" value="Beta-barrel_RND_2"/>
</dbReference>
<evidence type="ECO:0000259" key="5">
    <source>
        <dbReference type="Pfam" id="PF25954"/>
    </source>
</evidence>